<evidence type="ECO:0000256" key="6">
    <source>
        <dbReference type="HAMAP-Rule" id="MF_00031"/>
    </source>
</evidence>
<dbReference type="GO" id="GO:0005737">
    <property type="term" value="C:cytoplasm"/>
    <property type="evidence" value="ECO:0007669"/>
    <property type="project" value="UniProtKB-SubCell"/>
</dbReference>
<dbReference type="Proteomes" id="UP000500938">
    <property type="component" value="Chromosome"/>
</dbReference>
<accession>A0A6M4IQT8</accession>
<dbReference type="InterPro" id="IPR010994">
    <property type="entry name" value="RuvA_2-like"/>
</dbReference>
<evidence type="ECO:0000256" key="5">
    <source>
        <dbReference type="ARBA" id="ARBA00023204"/>
    </source>
</evidence>
<dbReference type="InterPro" id="IPR013849">
    <property type="entry name" value="DNA_helicase_Holl-junc_RuvA_I"/>
</dbReference>
<protein>
    <recommendedName>
        <fullName evidence="6">Holliday junction branch migration complex subunit RuvA</fullName>
    </recommendedName>
</protein>
<evidence type="ECO:0000259" key="7">
    <source>
        <dbReference type="SMART" id="SM00278"/>
    </source>
</evidence>
<dbReference type="SUPFAM" id="SSF50249">
    <property type="entry name" value="Nucleic acid-binding proteins"/>
    <property type="match status" value="1"/>
</dbReference>
<dbReference type="Gene3D" id="2.40.50.140">
    <property type="entry name" value="Nucleic acid-binding proteins"/>
    <property type="match status" value="1"/>
</dbReference>
<dbReference type="GO" id="GO:0000400">
    <property type="term" value="F:four-way junction DNA binding"/>
    <property type="evidence" value="ECO:0007669"/>
    <property type="project" value="UniProtKB-UniRule"/>
</dbReference>
<dbReference type="AlphaFoldDB" id="A0A6M4IQT8"/>
<evidence type="ECO:0000256" key="3">
    <source>
        <dbReference type="ARBA" id="ARBA00023125"/>
    </source>
</evidence>
<comment type="subcellular location">
    <subcellularLocation>
        <location evidence="6">Cytoplasm</location>
    </subcellularLocation>
</comment>
<dbReference type="GO" id="GO:0048476">
    <property type="term" value="C:Holliday junction resolvase complex"/>
    <property type="evidence" value="ECO:0007669"/>
    <property type="project" value="UniProtKB-UniRule"/>
</dbReference>
<keyword evidence="3 6" id="KW-0238">DNA-binding</keyword>
<dbReference type="KEGG" id="ggr:HKW67_11795"/>
<sequence length="198" mass="20956">MIALVSGTLVHRELDRVEILTAGGVGYECLIPLSVFESLPQEGGAITLHTHLAVREDAWHLYGFSDRYDRAVFQRLLVAKGVGPALALGILSSLTPERVVRALREKDITTLMRVPRVGRKKAEQIILDLADKMDTVGSAPAAAGAAKSPIADDAIRALIALGYNQLEADRAVRAVVDGGAGGDVGAVVRAALSRLTAK</sequence>
<evidence type="ECO:0000256" key="2">
    <source>
        <dbReference type="ARBA" id="ARBA00022763"/>
    </source>
</evidence>
<proteinExistence type="inferred from homology"/>
<dbReference type="SUPFAM" id="SSF46929">
    <property type="entry name" value="DNA helicase RuvA subunit, C-terminal domain"/>
    <property type="match status" value="1"/>
</dbReference>
<dbReference type="GO" id="GO:0006310">
    <property type="term" value="P:DNA recombination"/>
    <property type="evidence" value="ECO:0007669"/>
    <property type="project" value="UniProtKB-UniRule"/>
</dbReference>
<dbReference type="SUPFAM" id="SSF47781">
    <property type="entry name" value="RuvA domain 2-like"/>
    <property type="match status" value="1"/>
</dbReference>
<dbReference type="InterPro" id="IPR011114">
    <property type="entry name" value="RuvA_C"/>
</dbReference>
<dbReference type="InterPro" id="IPR000085">
    <property type="entry name" value="RuvA"/>
</dbReference>
<dbReference type="RefSeq" id="WP_171225573.1">
    <property type="nucleotide sequence ID" value="NZ_CP053085.1"/>
</dbReference>
<dbReference type="InterPro" id="IPR036267">
    <property type="entry name" value="RuvA_C_sf"/>
</dbReference>
<keyword evidence="9" id="KW-1185">Reference proteome</keyword>
<dbReference type="Gene3D" id="1.10.150.20">
    <property type="entry name" value="5' to 3' exonuclease, C-terminal subdomain"/>
    <property type="match status" value="1"/>
</dbReference>
<keyword evidence="2 6" id="KW-0227">DNA damage</keyword>
<dbReference type="InterPro" id="IPR003583">
    <property type="entry name" value="Hlx-hairpin-Hlx_DNA-bd_motif"/>
</dbReference>
<comment type="function">
    <text evidence="6">The RuvA-RuvB-RuvC complex processes Holliday junction (HJ) DNA during genetic recombination and DNA repair, while the RuvA-RuvB complex plays an important role in the rescue of blocked DNA replication forks via replication fork reversal (RFR). RuvA specifically binds to HJ cruciform DNA, conferring on it an open structure. The RuvB hexamer acts as an ATP-dependent pump, pulling dsDNA into and through the RuvAB complex. HJ branch migration allows RuvC to scan DNA until it finds its consensus sequence, where it cleaves and resolves the cruciform DNA.</text>
</comment>
<keyword evidence="4 6" id="KW-0233">DNA recombination</keyword>
<name>A0A6M4IQT8_9BACT</name>
<evidence type="ECO:0000256" key="4">
    <source>
        <dbReference type="ARBA" id="ARBA00023172"/>
    </source>
</evidence>
<dbReference type="EMBL" id="CP053085">
    <property type="protein sequence ID" value="QJR36139.1"/>
    <property type="molecule type" value="Genomic_DNA"/>
</dbReference>
<dbReference type="GO" id="GO:0016787">
    <property type="term" value="F:hydrolase activity"/>
    <property type="evidence" value="ECO:0007669"/>
    <property type="project" value="UniProtKB-KW"/>
</dbReference>
<dbReference type="GO" id="GO:0006281">
    <property type="term" value="P:DNA repair"/>
    <property type="evidence" value="ECO:0007669"/>
    <property type="project" value="UniProtKB-UniRule"/>
</dbReference>
<dbReference type="GO" id="GO:0005524">
    <property type="term" value="F:ATP binding"/>
    <property type="evidence" value="ECO:0007669"/>
    <property type="project" value="InterPro"/>
</dbReference>
<comment type="caution">
    <text evidence="6">Lacks conserved residue(s) required for the propagation of feature annotation.</text>
</comment>
<evidence type="ECO:0000313" key="9">
    <source>
        <dbReference type="Proteomes" id="UP000500938"/>
    </source>
</evidence>
<keyword evidence="1 6" id="KW-0963">Cytoplasm</keyword>
<dbReference type="Pfam" id="PF07499">
    <property type="entry name" value="RuvA_C"/>
    <property type="match status" value="1"/>
</dbReference>
<feature type="region of interest" description="Domain III" evidence="6">
    <location>
        <begin position="152"/>
        <end position="198"/>
    </location>
</feature>
<organism evidence="8 9">
    <name type="scientific">Gemmatimonas groenlandica</name>
    <dbReference type="NCBI Taxonomy" id="2732249"/>
    <lineage>
        <taxon>Bacteria</taxon>
        <taxon>Pseudomonadati</taxon>
        <taxon>Gemmatimonadota</taxon>
        <taxon>Gemmatimonadia</taxon>
        <taxon>Gemmatimonadales</taxon>
        <taxon>Gemmatimonadaceae</taxon>
        <taxon>Gemmatimonas</taxon>
    </lineage>
</organism>
<dbReference type="GO" id="GO:0009379">
    <property type="term" value="C:Holliday junction helicase complex"/>
    <property type="evidence" value="ECO:0007669"/>
    <property type="project" value="InterPro"/>
</dbReference>
<dbReference type="InterPro" id="IPR012340">
    <property type="entry name" value="NA-bd_OB-fold"/>
</dbReference>
<dbReference type="NCBIfam" id="TIGR00084">
    <property type="entry name" value="ruvA"/>
    <property type="match status" value="1"/>
</dbReference>
<keyword evidence="5 6" id="KW-0234">DNA repair</keyword>
<comment type="similarity">
    <text evidence="6">Belongs to the RuvA family.</text>
</comment>
<dbReference type="Pfam" id="PF01330">
    <property type="entry name" value="RuvA_N"/>
    <property type="match status" value="1"/>
</dbReference>
<comment type="domain">
    <text evidence="6">Has three domains with a flexible linker between the domains II and III and assumes an 'L' shape. Domain III is highly mobile and contacts RuvB.</text>
</comment>
<feature type="domain" description="Helix-hairpin-helix DNA-binding motif class 1" evidence="7">
    <location>
        <begin position="74"/>
        <end position="93"/>
    </location>
</feature>
<reference evidence="8 9" key="1">
    <citation type="submission" date="2020-05" db="EMBL/GenBank/DDBJ databases">
        <title>Complete genome sequence of Gemmatimonas greenlandica TET16.</title>
        <authorList>
            <person name="Zeng Y."/>
        </authorList>
    </citation>
    <scope>NUCLEOTIDE SEQUENCE [LARGE SCALE GENOMIC DNA]</scope>
    <source>
        <strain evidence="8 9">TET16</strain>
    </source>
</reference>
<dbReference type="CDD" id="cd14332">
    <property type="entry name" value="UBA_RuvA_C"/>
    <property type="match status" value="1"/>
</dbReference>
<dbReference type="HAMAP" id="MF_00031">
    <property type="entry name" value="DNA_HJ_migration_RuvA"/>
    <property type="match status" value="1"/>
</dbReference>
<dbReference type="GO" id="GO:0009378">
    <property type="term" value="F:four-way junction helicase activity"/>
    <property type="evidence" value="ECO:0007669"/>
    <property type="project" value="InterPro"/>
</dbReference>
<comment type="subunit">
    <text evidence="6">Homotetramer. Forms an RuvA(8)-RuvB(12)-Holliday junction (HJ) complex. HJ DNA is sandwiched between 2 RuvA tetramers; dsDNA enters through RuvA and exits via RuvB. An RuvB hexamer assembles on each DNA strand where it exits the tetramer. Each RuvB hexamer is contacted by two RuvA subunits (via domain III) on 2 adjacent RuvB subunits; this complex drives branch migration. In the full resolvosome a probable DNA-RuvA(4)-RuvB(12)-RuvC(2) complex forms which resolves the HJ.</text>
</comment>
<dbReference type="Gene3D" id="1.10.8.10">
    <property type="entry name" value="DNA helicase RuvA subunit, C-terminal domain"/>
    <property type="match status" value="1"/>
</dbReference>
<dbReference type="SMART" id="SM00278">
    <property type="entry name" value="HhH1"/>
    <property type="match status" value="2"/>
</dbReference>
<evidence type="ECO:0000256" key="1">
    <source>
        <dbReference type="ARBA" id="ARBA00022490"/>
    </source>
</evidence>
<feature type="domain" description="Helix-hairpin-helix DNA-binding motif class 1" evidence="7">
    <location>
        <begin position="109"/>
        <end position="128"/>
    </location>
</feature>
<evidence type="ECO:0000313" key="8">
    <source>
        <dbReference type="EMBL" id="QJR36139.1"/>
    </source>
</evidence>
<dbReference type="Pfam" id="PF14520">
    <property type="entry name" value="HHH_5"/>
    <property type="match status" value="1"/>
</dbReference>
<gene>
    <name evidence="6 8" type="primary">ruvA</name>
    <name evidence="8" type="ORF">HKW67_11795</name>
</gene>
<keyword evidence="8" id="KW-0378">Hydrolase</keyword>